<reference evidence="1" key="1">
    <citation type="journal article" date="2020" name="mSystems">
        <title>Genome- and Community-Level Interaction Insights into Carbon Utilization and Element Cycling Functions of Hydrothermarchaeota in Hydrothermal Sediment.</title>
        <authorList>
            <person name="Zhou Z."/>
            <person name="Liu Y."/>
            <person name="Xu W."/>
            <person name="Pan J."/>
            <person name="Luo Z.H."/>
            <person name="Li M."/>
        </authorList>
    </citation>
    <scope>NUCLEOTIDE SEQUENCE [LARGE SCALE GENOMIC DNA]</scope>
    <source>
        <strain evidence="1">HyVt-503</strain>
    </source>
</reference>
<accession>A0A7V2SW25</accession>
<dbReference type="Proteomes" id="UP000885797">
    <property type="component" value="Unassembled WGS sequence"/>
</dbReference>
<dbReference type="InterPro" id="IPR029063">
    <property type="entry name" value="SAM-dependent_MTases_sf"/>
</dbReference>
<sequence>MISSSDWEEPLCPVCHTHNPPKGGKILYKFPLTIIPGFEGTEGPFSPAELKIVRCERCELVYLSPRPKESAMSKIYESPEYFEGGAQGGYDDYKGQEKALQLTFRWFLRKLKKKGYTGGTLLDVGCGPGLFLKEARHYFHRII</sequence>
<evidence type="ECO:0008006" key="2">
    <source>
        <dbReference type="Google" id="ProtNLM"/>
    </source>
</evidence>
<dbReference type="SUPFAM" id="SSF53335">
    <property type="entry name" value="S-adenosyl-L-methionine-dependent methyltransferases"/>
    <property type="match status" value="1"/>
</dbReference>
<dbReference type="EMBL" id="DRND01000206">
    <property type="protein sequence ID" value="HFC46733.1"/>
    <property type="molecule type" value="Genomic_DNA"/>
</dbReference>
<evidence type="ECO:0000313" key="1">
    <source>
        <dbReference type="EMBL" id="HFC46733.1"/>
    </source>
</evidence>
<feature type="non-terminal residue" evidence="1">
    <location>
        <position position="143"/>
    </location>
</feature>
<organism evidence="1">
    <name type="scientific">Dissulfuribacter thermophilus</name>
    <dbReference type="NCBI Taxonomy" id="1156395"/>
    <lineage>
        <taxon>Bacteria</taxon>
        <taxon>Pseudomonadati</taxon>
        <taxon>Thermodesulfobacteriota</taxon>
        <taxon>Dissulfuribacteria</taxon>
        <taxon>Dissulfuribacterales</taxon>
        <taxon>Dissulfuribacteraceae</taxon>
        <taxon>Dissulfuribacter</taxon>
    </lineage>
</organism>
<dbReference type="Gene3D" id="3.40.50.150">
    <property type="entry name" value="Vaccinia Virus protein VP39"/>
    <property type="match status" value="1"/>
</dbReference>
<gene>
    <name evidence="1" type="ORF">ENJ63_02500</name>
</gene>
<proteinExistence type="predicted"/>
<dbReference type="AlphaFoldDB" id="A0A7V2SW25"/>
<name>A0A7V2SW25_9BACT</name>
<protein>
    <recommendedName>
        <fullName evidence="2">Methyltransferase</fullName>
    </recommendedName>
</protein>
<comment type="caution">
    <text evidence="1">The sequence shown here is derived from an EMBL/GenBank/DDBJ whole genome shotgun (WGS) entry which is preliminary data.</text>
</comment>